<keyword evidence="2" id="KW-0812">Transmembrane</keyword>
<evidence type="ECO:0000313" key="4">
    <source>
        <dbReference type="Proteomes" id="UP000314294"/>
    </source>
</evidence>
<gene>
    <name evidence="3" type="ORF">EYF80_047809</name>
</gene>
<feature type="region of interest" description="Disordered" evidence="1">
    <location>
        <begin position="44"/>
        <end position="93"/>
    </location>
</feature>
<proteinExistence type="predicted"/>
<sequence length="241" mass="27328">MILIDLIHLKQRARVRGPSFLTSSLHWGKNWSPHWTVLIGWQGARHGKDKDPSEPVLGPSLAGLKGCGGQETQSHRGQKAFLSQGPGDTDHENQELDLQENQRPGGGDTYDLRSSQETLLETLHETLHETLQETLLETLHETLLETLHETLLETLHETLLETLLETLQETLHETLLETLLETLQETLLETLHETLLETLQETLQETLLETLQETLQETLLETLQEMIIIIIIIISIIVMLS</sequence>
<organism evidence="3 4">
    <name type="scientific">Liparis tanakae</name>
    <name type="common">Tanaka's snailfish</name>
    <dbReference type="NCBI Taxonomy" id="230148"/>
    <lineage>
        <taxon>Eukaryota</taxon>
        <taxon>Metazoa</taxon>
        <taxon>Chordata</taxon>
        <taxon>Craniata</taxon>
        <taxon>Vertebrata</taxon>
        <taxon>Euteleostomi</taxon>
        <taxon>Actinopterygii</taxon>
        <taxon>Neopterygii</taxon>
        <taxon>Teleostei</taxon>
        <taxon>Neoteleostei</taxon>
        <taxon>Acanthomorphata</taxon>
        <taxon>Eupercaria</taxon>
        <taxon>Perciformes</taxon>
        <taxon>Cottioidei</taxon>
        <taxon>Cottales</taxon>
        <taxon>Liparidae</taxon>
        <taxon>Liparis</taxon>
    </lineage>
</organism>
<evidence type="ECO:0000313" key="3">
    <source>
        <dbReference type="EMBL" id="TNN42007.1"/>
    </source>
</evidence>
<dbReference type="SUPFAM" id="SSF48371">
    <property type="entry name" value="ARM repeat"/>
    <property type="match status" value="1"/>
</dbReference>
<evidence type="ECO:0000256" key="1">
    <source>
        <dbReference type="SAM" id="MobiDB-lite"/>
    </source>
</evidence>
<dbReference type="EMBL" id="SRLO01001067">
    <property type="protein sequence ID" value="TNN42007.1"/>
    <property type="molecule type" value="Genomic_DNA"/>
</dbReference>
<evidence type="ECO:0000256" key="2">
    <source>
        <dbReference type="SAM" id="Phobius"/>
    </source>
</evidence>
<reference evidence="3 4" key="1">
    <citation type="submission" date="2019-03" db="EMBL/GenBank/DDBJ databases">
        <title>First draft genome of Liparis tanakae, snailfish: a comprehensive survey of snailfish specific genes.</title>
        <authorList>
            <person name="Kim W."/>
            <person name="Song I."/>
            <person name="Jeong J.-H."/>
            <person name="Kim D."/>
            <person name="Kim S."/>
            <person name="Ryu S."/>
            <person name="Song J.Y."/>
            <person name="Lee S.K."/>
        </authorList>
    </citation>
    <scope>NUCLEOTIDE SEQUENCE [LARGE SCALE GENOMIC DNA]</scope>
    <source>
        <tissue evidence="3">Muscle</tissue>
    </source>
</reference>
<dbReference type="Proteomes" id="UP000314294">
    <property type="component" value="Unassembled WGS sequence"/>
</dbReference>
<feature type="transmembrane region" description="Helical" evidence="2">
    <location>
        <begin position="222"/>
        <end position="240"/>
    </location>
</feature>
<keyword evidence="2" id="KW-1133">Transmembrane helix</keyword>
<keyword evidence="4" id="KW-1185">Reference proteome</keyword>
<dbReference type="InterPro" id="IPR016024">
    <property type="entry name" value="ARM-type_fold"/>
</dbReference>
<protein>
    <submittedName>
        <fullName evidence="3">Putative ubiquitin-conjugating enzyme E2 R521</fullName>
    </submittedName>
</protein>
<accession>A0A4Z2FL90</accession>
<name>A0A4Z2FL90_9TELE</name>
<dbReference type="AlphaFoldDB" id="A0A4Z2FL90"/>
<keyword evidence="2" id="KW-0472">Membrane</keyword>
<comment type="caution">
    <text evidence="3">The sequence shown here is derived from an EMBL/GenBank/DDBJ whole genome shotgun (WGS) entry which is preliminary data.</text>
</comment>